<evidence type="ECO:0008006" key="13">
    <source>
        <dbReference type="Google" id="ProtNLM"/>
    </source>
</evidence>
<evidence type="ECO:0000256" key="1">
    <source>
        <dbReference type="ARBA" id="ARBA00004141"/>
    </source>
</evidence>
<evidence type="ECO:0000256" key="5">
    <source>
        <dbReference type="ARBA" id="ARBA00022737"/>
    </source>
</evidence>
<comment type="similarity">
    <text evidence="2 9">Belongs to the MIP/aquaporin (TC 1.A.8) family.</text>
</comment>
<proteinExistence type="inferred from homology"/>
<dbReference type="PANTHER" id="PTHR19139">
    <property type="entry name" value="AQUAPORIN TRANSPORTER"/>
    <property type="match status" value="1"/>
</dbReference>
<dbReference type="InterPro" id="IPR000425">
    <property type="entry name" value="MIP"/>
</dbReference>
<dbReference type="KEGG" id="abe:ARB_06853"/>
<keyword evidence="5" id="KW-0677">Repeat</keyword>
<organism evidence="11 12">
    <name type="scientific">Arthroderma benhamiae (strain ATCC MYA-4681 / CBS 112371)</name>
    <name type="common">Trichophyton mentagrophytes</name>
    <dbReference type="NCBI Taxonomy" id="663331"/>
    <lineage>
        <taxon>Eukaryota</taxon>
        <taxon>Fungi</taxon>
        <taxon>Dikarya</taxon>
        <taxon>Ascomycota</taxon>
        <taxon>Pezizomycotina</taxon>
        <taxon>Eurotiomycetes</taxon>
        <taxon>Eurotiomycetidae</taxon>
        <taxon>Onygenales</taxon>
        <taxon>Arthrodermataceae</taxon>
        <taxon>Trichophyton</taxon>
    </lineage>
</organism>
<dbReference type="FunFam" id="1.20.1080.10:FF:000014">
    <property type="entry name" value="Aquaporin 1"/>
    <property type="match status" value="1"/>
</dbReference>
<evidence type="ECO:0000256" key="2">
    <source>
        <dbReference type="ARBA" id="ARBA00006175"/>
    </source>
</evidence>
<evidence type="ECO:0000256" key="7">
    <source>
        <dbReference type="ARBA" id="ARBA00023136"/>
    </source>
</evidence>
<dbReference type="EMBL" id="ABSU01000006">
    <property type="protein sequence ID" value="EFE34453.1"/>
    <property type="molecule type" value="Genomic_DNA"/>
</dbReference>
<dbReference type="GO" id="GO:0005886">
    <property type="term" value="C:plasma membrane"/>
    <property type="evidence" value="ECO:0007669"/>
    <property type="project" value="TreeGrafter"/>
</dbReference>
<evidence type="ECO:0000256" key="9">
    <source>
        <dbReference type="RuleBase" id="RU000477"/>
    </source>
</evidence>
<feature type="transmembrane region" description="Helical" evidence="10">
    <location>
        <begin position="112"/>
        <end position="129"/>
    </location>
</feature>
<dbReference type="STRING" id="663331.D4AR24"/>
<sequence length="274" mass="29073">MGPLPSLFSSESNDSWKKSSVATFGEFVGTFMFLFLSYTGCQIANMSVDPKDSAPEPNPTVLLYISLSFGTALAINVWVFYRITGGMFNPAVSLALALVGAISPIRAVMVSIAQVVAGIAAAGVVSALFPGPLVVQTKLGGGTTTTQGLFIEMFLTAELIITILMLAVVKHRATFLAPLGIGLALFIAQLSECCYLGVYFTGGSLNPARSFGPDVIVGGFPGYHWIYWVGPLLGSLLATGFYQALNFLRYQNVNPGQDFDGIGSELMGNPERSE</sequence>
<dbReference type="RefSeq" id="XP_003015093.1">
    <property type="nucleotide sequence ID" value="XM_003015047.1"/>
</dbReference>
<feature type="transmembrane region" description="Helical" evidence="10">
    <location>
        <begin position="225"/>
        <end position="245"/>
    </location>
</feature>
<gene>
    <name evidence="11" type="ORF">ARB_06853</name>
</gene>
<dbReference type="SUPFAM" id="SSF81338">
    <property type="entry name" value="Aquaporin-like"/>
    <property type="match status" value="1"/>
</dbReference>
<feature type="transmembrane region" description="Helical" evidence="10">
    <location>
        <begin position="20"/>
        <end position="40"/>
    </location>
</feature>
<feature type="transmembrane region" description="Helical" evidence="10">
    <location>
        <begin position="149"/>
        <end position="169"/>
    </location>
</feature>
<keyword evidence="6 10" id="KW-1133">Transmembrane helix</keyword>
<dbReference type="PRINTS" id="PR00783">
    <property type="entry name" value="MINTRINSICP"/>
</dbReference>
<name>D4AR24_ARTBC</name>
<dbReference type="OMA" id="FKKKMFW"/>
<feature type="transmembrane region" description="Helical" evidence="10">
    <location>
        <begin position="87"/>
        <end position="105"/>
    </location>
</feature>
<evidence type="ECO:0000256" key="3">
    <source>
        <dbReference type="ARBA" id="ARBA00022448"/>
    </source>
</evidence>
<dbReference type="GeneID" id="9520816"/>
<dbReference type="InterPro" id="IPR023271">
    <property type="entry name" value="Aquaporin-like"/>
</dbReference>
<dbReference type="HOGENOM" id="CLU_020019_1_4_1"/>
<dbReference type="eggNOG" id="KOG0223">
    <property type="taxonomic scope" value="Eukaryota"/>
</dbReference>
<dbReference type="Pfam" id="PF00230">
    <property type="entry name" value="MIP"/>
    <property type="match status" value="1"/>
</dbReference>
<evidence type="ECO:0000256" key="10">
    <source>
        <dbReference type="SAM" id="Phobius"/>
    </source>
</evidence>
<keyword evidence="3 9" id="KW-0813">Transport</keyword>
<evidence type="ECO:0000256" key="4">
    <source>
        <dbReference type="ARBA" id="ARBA00022692"/>
    </source>
</evidence>
<dbReference type="AlphaFoldDB" id="D4AR24"/>
<comment type="subcellular location">
    <subcellularLocation>
        <location evidence="1">Membrane</location>
        <topology evidence="1">Multi-pass membrane protein</topology>
    </subcellularLocation>
</comment>
<dbReference type="Proteomes" id="UP000008866">
    <property type="component" value="Unassembled WGS sequence"/>
</dbReference>
<dbReference type="Gene3D" id="1.20.1080.10">
    <property type="entry name" value="Glycerol uptake facilitator protein"/>
    <property type="match status" value="1"/>
</dbReference>
<keyword evidence="7 10" id="KW-0472">Membrane</keyword>
<dbReference type="InterPro" id="IPR034294">
    <property type="entry name" value="Aquaporin_transptr"/>
</dbReference>
<comment type="catalytic activity">
    <reaction evidence="8">
        <text>H2O(in) = H2O(out)</text>
        <dbReference type="Rhea" id="RHEA:29667"/>
        <dbReference type="ChEBI" id="CHEBI:15377"/>
    </reaction>
</comment>
<evidence type="ECO:0000313" key="12">
    <source>
        <dbReference type="Proteomes" id="UP000008866"/>
    </source>
</evidence>
<protein>
    <recommendedName>
        <fullName evidence="13">Aquaporin</fullName>
    </recommendedName>
</protein>
<keyword evidence="4 9" id="KW-0812">Transmembrane</keyword>
<reference evidence="12" key="1">
    <citation type="journal article" date="2011" name="Genome Biol.">
        <title>Comparative and functional genomics provide insights into the pathogenicity of dermatophytic fungi.</title>
        <authorList>
            <person name="Burmester A."/>
            <person name="Shelest E."/>
            <person name="Gloeckner G."/>
            <person name="Heddergott C."/>
            <person name="Schindler S."/>
            <person name="Staib P."/>
            <person name="Heidel A."/>
            <person name="Felder M."/>
            <person name="Petzold A."/>
            <person name="Szafranski K."/>
            <person name="Feuermann M."/>
            <person name="Pedruzzi I."/>
            <person name="Priebe S."/>
            <person name="Groth M."/>
            <person name="Winkler R."/>
            <person name="Li W."/>
            <person name="Kniemeyer O."/>
            <person name="Schroeckh V."/>
            <person name="Hertweck C."/>
            <person name="Hube B."/>
            <person name="White T.C."/>
            <person name="Platzer M."/>
            <person name="Guthke R."/>
            <person name="Heitman J."/>
            <person name="Woestemeyer J."/>
            <person name="Zipfel P.F."/>
            <person name="Monod M."/>
            <person name="Brakhage A.A."/>
        </authorList>
    </citation>
    <scope>NUCLEOTIDE SEQUENCE [LARGE SCALE GENOMIC DNA]</scope>
    <source>
        <strain evidence="12">ATCC MYA-4681 / CBS 112371</strain>
    </source>
</reference>
<dbReference type="PANTHER" id="PTHR19139:SF199">
    <property type="entry name" value="MIP17260P"/>
    <property type="match status" value="1"/>
</dbReference>
<feature type="transmembrane region" description="Helical" evidence="10">
    <location>
        <begin position="181"/>
        <end position="205"/>
    </location>
</feature>
<evidence type="ECO:0000313" key="11">
    <source>
        <dbReference type="EMBL" id="EFE34453.1"/>
    </source>
</evidence>
<keyword evidence="12" id="KW-1185">Reference proteome</keyword>
<evidence type="ECO:0000256" key="6">
    <source>
        <dbReference type="ARBA" id="ARBA00022989"/>
    </source>
</evidence>
<feature type="transmembrane region" description="Helical" evidence="10">
    <location>
        <begin position="61"/>
        <end position="81"/>
    </location>
</feature>
<accession>D4AR24</accession>
<evidence type="ECO:0000256" key="8">
    <source>
        <dbReference type="ARBA" id="ARBA00034651"/>
    </source>
</evidence>
<dbReference type="GO" id="GO:0015250">
    <property type="term" value="F:water channel activity"/>
    <property type="evidence" value="ECO:0007669"/>
    <property type="project" value="TreeGrafter"/>
</dbReference>
<comment type="caution">
    <text evidence="11">The sequence shown here is derived from an EMBL/GenBank/DDBJ whole genome shotgun (WGS) entry which is preliminary data.</text>
</comment>